<keyword evidence="5 13" id="KW-0227">DNA damage</keyword>
<dbReference type="InterPro" id="IPR039418">
    <property type="entry name" value="LexA-like"/>
</dbReference>
<reference evidence="17" key="2">
    <citation type="journal article" date="2021" name="PeerJ">
        <title>Extensive microbial diversity within the chicken gut microbiome revealed by metagenomics and culture.</title>
        <authorList>
            <person name="Gilroy R."/>
            <person name="Ravi A."/>
            <person name="Getino M."/>
            <person name="Pursley I."/>
            <person name="Horton D.L."/>
            <person name="Alikhan N.F."/>
            <person name="Baker D."/>
            <person name="Gharbi K."/>
            <person name="Hall N."/>
            <person name="Watson M."/>
            <person name="Adriaenssens E.M."/>
            <person name="Foster-Nyarko E."/>
            <person name="Jarju S."/>
            <person name="Secka A."/>
            <person name="Antonio M."/>
            <person name="Oren A."/>
            <person name="Chaudhuri R.R."/>
            <person name="La Ragione R."/>
            <person name="Hildebrand F."/>
            <person name="Pallen M.J."/>
        </authorList>
    </citation>
    <scope>NUCLEOTIDE SEQUENCE</scope>
    <source>
        <strain evidence="17">ChiHile30-977</strain>
    </source>
</reference>
<evidence type="ECO:0000259" key="15">
    <source>
        <dbReference type="Pfam" id="PF00717"/>
    </source>
</evidence>
<evidence type="ECO:0000256" key="4">
    <source>
        <dbReference type="ARBA" id="ARBA00022705"/>
    </source>
</evidence>
<dbReference type="PRINTS" id="PR00726">
    <property type="entry name" value="LEXASERPTASE"/>
</dbReference>
<dbReference type="InterPro" id="IPR036286">
    <property type="entry name" value="LexA/Signal_pep-like_sf"/>
</dbReference>
<organism evidence="17 18">
    <name type="scientific">Candidatus Avichristensenella intestinipullorum</name>
    <dbReference type="NCBI Taxonomy" id="2840693"/>
    <lineage>
        <taxon>Bacteria</taxon>
        <taxon>Bacillati</taxon>
        <taxon>Bacillota</taxon>
        <taxon>Clostridia</taxon>
        <taxon>Candidatus Avichristensenella</taxon>
    </lineage>
</organism>
<dbReference type="NCBIfam" id="TIGR00498">
    <property type="entry name" value="lexA"/>
    <property type="match status" value="1"/>
</dbReference>
<evidence type="ECO:0000256" key="2">
    <source>
        <dbReference type="ARBA" id="ARBA00011738"/>
    </source>
</evidence>
<dbReference type="Gene3D" id="1.10.10.10">
    <property type="entry name" value="Winged helix-like DNA-binding domain superfamily/Winged helix DNA-binding domain"/>
    <property type="match status" value="1"/>
</dbReference>
<feature type="active site" description="For autocatalytic cleavage activity" evidence="13">
    <location>
        <position position="126"/>
    </location>
</feature>
<keyword evidence="10 13" id="KW-0804">Transcription</keyword>
<dbReference type="Pfam" id="PF01726">
    <property type="entry name" value="LexA_DNA_bind"/>
    <property type="match status" value="1"/>
</dbReference>
<dbReference type="GO" id="GO:0004252">
    <property type="term" value="F:serine-type endopeptidase activity"/>
    <property type="evidence" value="ECO:0007669"/>
    <property type="project" value="UniProtKB-UniRule"/>
</dbReference>
<dbReference type="FunFam" id="2.10.109.10:FF:000001">
    <property type="entry name" value="LexA repressor"/>
    <property type="match status" value="1"/>
</dbReference>
<dbReference type="HAMAP" id="MF_00015">
    <property type="entry name" value="LexA"/>
    <property type="match status" value="1"/>
</dbReference>
<keyword evidence="9 13" id="KW-0238">DNA-binding</keyword>
<feature type="domain" description="Peptidase S24/S26A/S26B/S26C" evidence="15">
    <location>
        <begin position="84"/>
        <end position="196"/>
    </location>
</feature>
<accession>A0A9D0YX01</accession>
<reference evidence="17" key="1">
    <citation type="submission" date="2020-10" db="EMBL/GenBank/DDBJ databases">
        <authorList>
            <person name="Gilroy R."/>
        </authorList>
    </citation>
    <scope>NUCLEOTIDE SEQUENCE</scope>
    <source>
        <strain evidence="17">ChiHile30-977</strain>
    </source>
</reference>
<name>A0A9D0YX01_9FIRM</name>
<comment type="catalytic activity">
    <reaction evidence="13">
        <text>Hydrolysis of Ala-|-Gly bond in repressor LexA.</text>
        <dbReference type="EC" id="3.4.21.88"/>
    </reaction>
</comment>
<evidence type="ECO:0000256" key="10">
    <source>
        <dbReference type="ARBA" id="ARBA00023163"/>
    </source>
</evidence>
<dbReference type="Gene3D" id="2.10.109.10">
    <property type="entry name" value="Umud Fragment, subunit A"/>
    <property type="match status" value="1"/>
</dbReference>
<evidence type="ECO:0000256" key="8">
    <source>
        <dbReference type="ARBA" id="ARBA00023015"/>
    </source>
</evidence>
<gene>
    <name evidence="13 17" type="primary">lexA</name>
    <name evidence="17" type="ORF">IAA66_08700</name>
</gene>
<evidence type="ECO:0000256" key="1">
    <source>
        <dbReference type="ARBA" id="ARBA00007484"/>
    </source>
</evidence>
<dbReference type="AlphaFoldDB" id="A0A9D0YX01"/>
<comment type="similarity">
    <text evidence="1 13 14">Belongs to the peptidase S24 family.</text>
</comment>
<protein>
    <recommendedName>
        <fullName evidence="13">LexA repressor</fullName>
        <ecNumber evidence="13">3.4.21.88</ecNumber>
    </recommendedName>
</protein>
<comment type="function">
    <text evidence="13">Represses a number of genes involved in the response to DNA damage (SOS response), including recA and lexA. In the presence of single-stranded DNA, RecA interacts with LexA causing an autocatalytic cleavage which disrupts the DNA-binding part of LexA, leading to derepression of the SOS regulon and eventually DNA repair.</text>
</comment>
<evidence type="ECO:0000256" key="12">
    <source>
        <dbReference type="ARBA" id="ARBA00023236"/>
    </source>
</evidence>
<dbReference type="InterPro" id="IPR036388">
    <property type="entry name" value="WH-like_DNA-bd_sf"/>
</dbReference>
<feature type="active site" description="For autocatalytic cleavage activity" evidence="13">
    <location>
        <position position="163"/>
    </location>
</feature>
<keyword evidence="12 13" id="KW-0742">SOS response</keyword>
<evidence type="ECO:0000256" key="13">
    <source>
        <dbReference type="HAMAP-Rule" id="MF_00015"/>
    </source>
</evidence>
<keyword evidence="6 13" id="KW-0378">Hydrolase</keyword>
<dbReference type="GO" id="GO:0006281">
    <property type="term" value="P:DNA repair"/>
    <property type="evidence" value="ECO:0007669"/>
    <property type="project" value="UniProtKB-UniRule"/>
</dbReference>
<dbReference type="PANTHER" id="PTHR33516">
    <property type="entry name" value="LEXA REPRESSOR"/>
    <property type="match status" value="1"/>
</dbReference>
<dbReference type="InterPro" id="IPR050077">
    <property type="entry name" value="LexA_repressor"/>
</dbReference>
<evidence type="ECO:0000313" key="17">
    <source>
        <dbReference type="EMBL" id="HIQ63644.1"/>
    </source>
</evidence>
<dbReference type="InterPro" id="IPR006197">
    <property type="entry name" value="Peptidase_S24_LexA"/>
</dbReference>
<dbReference type="SUPFAM" id="SSF51306">
    <property type="entry name" value="LexA/Signal peptidase"/>
    <property type="match status" value="1"/>
</dbReference>
<dbReference type="GO" id="GO:0045892">
    <property type="term" value="P:negative regulation of DNA-templated transcription"/>
    <property type="evidence" value="ECO:0007669"/>
    <property type="project" value="UniProtKB-UniRule"/>
</dbReference>
<dbReference type="InterPro" id="IPR006200">
    <property type="entry name" value="LexA"/>
</dbReference>
<comment type="subunit">
    <text evidence="2 13">Homodimer.</text>
</comment>
<evidence type="ECO:0000256" key="14">
    <source>
        <dbReference type="RuleBase" id="RU003991"/>
    </source>
</evidence>
<dbReference type="EMBL" id="DVFI01000120">
    <property type="protein sequence ID" value="HIQ63644.1"/>
    <property type="molecule type" value="Genomic_DNA"/>
</dbReference>
<sequence>MRKPRGDNQAKILAYIKQEIQEKGYPPSVREICEAVGLKSTSTVHGHLTRLEKKGLLHRDTMKPRAIEVLGDRAFDRHAAVSVPLVGNVAAGIPITAQEELGEQMMLPTELVGEGQHFMLTVRGTSMINAGIHDGDFVVVRKQPTAVNGEIVVAMVDDEATVKRFYRENGHFRLQPENDVMDPIVVENVTILGKVVALLRRL</sequence>
<dbReference type="CDD" id="cd06529">
    <property type="entry name" value="S24_LexA-like"/>
    <property type="match status" value="1"/>
</dbReference>
<dbReference type="GO" id="GO:0006260">
    <property type="term" value="P:DNA replication"/>
    <property type="evidence" value="ECO:0007669"/>
    <property type="project" value="UniProtKB-UniRule"/>
</dbReference>
<dbReference type="GO" id="GO:0009432">
    <property type="term" value="P:SOS response"/>
    <property type="evidence" value="ECO:0007669"/>
    <property type="project" value="UniProtKB-UniRule"/>
</dbReference>
<dbReference type="InterPro" id="IPR015927">
    <property type="entry name" value="Peptidase_S24_S26A/B/C"/>
</dbReference>
<dbReference type="EC" id="3.4.21.88" evidence="13"/>
<feature type="domain" description="LexA repressor DNA-binding" evidence="16">
    <location>
        <begin position="7"/>
        <end position="66"/>
    </location>
</feature>
<dbReference type="GO" id="GO:0003677">
    <property type="term" value="F:DNA binding"/>
    <property type="evidence" value="ECO:0007669"/>
    <property type="project" value="UniProtKB-UniRule"/>
</dbReference>
<proteinExistence type="inferred from homology"/>
<keyword evidence="3 13" id="KW-0678">Repressor</keyword>
<dbReference type="FunFam" id="1.10.10.10:FF:000009">
    <property type="entry name" value="LexA repressor"/>
    <property type="match status" value="1"/>
</dbReference>
<keyword evidence="8 13" id="KW-0805">Transcription regulation</keyword>
<dbReference type="InterPro" id="IPR006199">
    <property type="entry name" value="LexA_DNA-bd_dom"/>
</dbReference>
<feature type="DNA-binding region" description="H-T-H motif" evidence="13">
    <location>
        <begin position="29"/>
        <end position="49"/>
    </location>
</feature>
<dbReference type="InterPro" id="IPR036390">
    <property type="entry name" value="WH_DNA-bd_sf"/>
</dbReference>
<dbReference type="GO" id="GO:0006508">
    <property type="term" value="P:proteolysis"/>
    <property type="evidence" value="ECO:0007669"/>
    <property type="project" value="InterPro"/>
</dbReference>
<evidence type="ECO:0000256" key="11">
    <source>
        <dbReference type="ARBA" id="ARBA00023204"/>
    </source>
</evidence>
<evidence type="ECO:0000313" key="18">
    <source>
        <dbReference type="Proteomes" id="UP000886819"/>
    </source>
</evidence>
<evidence type="ECO:0000256" key="5">
    <source>
        <dbReference type="ARBA" id="ARBA00022763"/>
    </source>
</evidence>
<evidence type="ECO:0000256" key="3">
    <source>
        <dbReference type="ARBA" id="ARBA00022491"/>
    </source>
</evidence>
<evidence type="ECO:0000256" key="9">
    <source>
        <dbReference type="ARBA" id="ARBA00023125"/>
    </source>
</evidence>
<keyword evidence="4 13" id="KW-0235">DNA replication</keyword>
<evidence type="ECO:0000256" key="6">
    <source>
        <dbReference type="ARBA" id="ARBA00022801"/>
    </source>
</evidence>
<dbReference type="Pfam" id="PF00717">
    <property type="entry name" value="Peptidase_S24"/>
    <property type="match status" value="1"/>
</dbReference>
<keyword evidence="11 13" id="KW-0234">DNA repair</keyword>
<feature type="site" description="Cleavage; by autolysis" evidence="13">
    <location>
        <begin position="91"/>
        <end position="92"/>
    </location>
</feature>
<evidence type="ECO:0000256" key="7">
    <source>
        <dbReference type="ARBA" id="ARBA00022813"/>
    </source>
</evidence>
<evidence type="ECO:0000259" key="16">
    <source>
        <dbReference type="Pfam" id="PF01726"/>
    </source>
</evidence>
<comment type="caution">
    <text evidence="17">The sequence shown here is derived from an EMBL/GenBank/DDBJ whole genome shotgun (WGS) entry which is preliminary data.</text>
</comment>
<dbReference type="SUPFAM" id="SSF46785">
    <property type="entry name" value="Winged helix' DNA-binding domain"/>
    <property type="match status" value="1"/>
</dbReference>
<keyword evidence="7 13" id="KW-0068">Autocatalytic cleavage</keyword>
<dbReference type="Proteomes" id="UP000886819">
    <property type="component" value="Unassembled WGS sequence"/>
</dbReference>
<dbReference type="PANTHER" id="PTHR33516:SF2">
    <property type="entry name" value="LEXA REPRESSOR-RELATED"/>
    <property type="match status" value="1"/>
</dbReference>